<organism evidence="5 6">
    <name type="scientific">Nitrospira moscoviensis</name>
    <dbReference type="NCBI Taxonomy" id="42253"/>
    <lineage>
        <taxon>Bacteria</taxon>
        <taxon>Pseudomonadati</taxon>
        <taxon>Nitrospirota</taxon>
        <taxon>Nitrospiria</taxon>
        <taxon>Nitrospirales</taxon>
        <taxon>Nitrospiraceae</taxon>
        <taxon>Nitrospira</taxon>
    </lineage>
</organism>
<dbReference type="EC" id="2.7.7.38" evidence="4"/>
<keyword evidence="6" id="KW-1185">Reference proteome</keyword>
<dbReference type="CDD" id="cd02517">
    <property type="entry name" value="CMP-KDO-Synthetase"/>
    <property type="match status" value="1"/>
</dbReference>
<accession>A0A0K2GFS3</accession>
<comment type="catalytic activity">
    <reaction evidence="4">
        <text>3-deoxy-alpha-D-manno-oct-2-ulosonate + CTP = CMP-3-deoxy-beta-D-manno-octulosonate + diphosphate</text>
        <dbReference type="Rhea" id="RHEA:23448"/>
        <dbReference type="ChEBI" id="CHEBI:33019"/>
        <dbReference type="ChEBI" id="CHEBI:37563"/>
        <dbReference type="ChEBI" id="CHEBI:85986"/>
        <dbReference type="ChEBI" id="CHEBI:85987"/>
        <dbReference type="EC" id="2.7.7.38"/>
    </reaction>
</comment>
<dbReference type="Pfam" id="PF02348">
    <property type="entry name" value="CTP_transf_3"/>
    <property type="match status" value="1"/>
</dbReference>
<dbReference type="RefSeq" id="WP_053380671.1">
    <property type="nucleotide sequence ID" value="NZ_CP011801.1"/>
</dbReference>
<evidence type="ECO:0000313" key="6">
    <source>
        <dbReference type="Proteomes" id="UP000069205"/>
    </source>
</evidence>
<keyword evidence="4" id="KW-0963">Cytoplasm</keyword>
<dbReference type="PATRIC" id="fig|42253.5.peg.3266"/>
<dbReference type="SUPFAM" id="SSF53448">
    <property type="entry name" value="Nucleotide-diphospho-sugar transferases"/>
    <property type="match status" value="1"/>
</dbReference>
<dbReference type="PANTHER" id="PTHR42866:SF2">
    <property type="entry name" value="3-DEOXY-MANNO-OCTULOSONATE CYTIDYLYLTRANSFERASE, MITOCHONDRIAL"/>
    <property type="match status" value="1"/>
</dbReference>
<keyword evidence="1 4" id="KW-0808">Transferase</keyword>
<dbReference type="InterPro" id="IPR029044">
    <property type="entry name" value="Nucleotide-diphossugar_trans"/>
</dbReference>
<evidence type="ECO:0000256" key="3">
    <source>
        <dbReference type="ARBA" id="ARBA00022985"/>
    </source>
</evidence>
<dbReference type="NCBIfam" id="TIGR00466">
    <property type="entry name" value="kdsB"/>
    <property type="match status" value="1"/>
</dbReference>
<dbReference type="KEGG" id="nmv:NITMOv2_3311"/>
<dbReference type="STRING" id="42253.NITMOv2_3311"/>
<dbReference type="GO" id="GO:0008690">
    <property type="term" value="F:3-deoxy-manno-octulosonate cytidylyltransferase activity"/>
    <property type="evidence" value="ECO:0007669"/>
    <property type="project" value="UniProtKB-UniRule"/>
</dbReference>
<dbReference type="EMBL" id="CP011801">
    <property type="protein sequence ID" value="ALA59704.1"/>
    <property type="molecule type" value="Genomic_DNA"/>
</dbReference>
<evidence type="ECO:0000256" key="4">
    <source>
        <dbReference type="HAMAP-Rule" id="MF_00057"/>
    </source>
</evidence>
<name>A0A0K2GFS3_NITMO</name>
<dbReference type="HAMAP" id="MF_00057">
    <property type="entry name" value="KdsB"/>
    <property type="match status" value="1"/>
</dbReference>
<keyword evidence="2 4" id="KW-0548">Nucleotidyltransferase</keyword>
<dbReference type="UniPathway" id="UPA00358">
    <property type="reaction ID" value="UER00476"/>
</dbReference>
<comment type="function">
    <text evidence="4">Activates KDO (a required 8-carbon sugar) for incorporation into bacterial lipopolysaccharide in Gram-negative bacteria.</text>
</comment>
<dbReference type="GO" id="GO:0009103">
    <property type="term" value="P:lipopolysaccharide biosynthetic process"/>
    <property type="evidence" value="ECO:0007669"/>
    <property type="project" value="UniProtKB-UniRule"/>
</dbReference>
<evidence type="ECO:0000313" key="5">
    <source>
        <dbReference type="EMBL" id="ALA59704.1"/>
    </source>
</evidence>
<dbReference type="OrthoDB" id="9815559at2"/>
<dbReference type="NCBIfam" id="NF003950">
    <property type="entry name" value="PRK05450.1-3"/>
    <property type="match status" value="1"/>
</dbReference>
<evidence type="ECO:0000256" key="2">
    <source>
        <dbReference type="ARBA" id="ARBA00022695"/>
    </source>
</evidence>
<keyword evidence="3 4" id="KW-0448">Lipopolysaccharide biosynthesis</keyword>
<dbReference type="InterPro" id="IPR003329">
    <property type="entry name" value="Cytidylyl_trans"/>
</dbReference>
<protein>
    <recommendedName>
        <fullName evidence="4">3-deoxy-manno-octulosonate cytidylyltransferase</fullName>
        <ecNumber evidence="4">2.7.7.38</ecNumber>
    </recommendedName>
    <alternativeName>
        <fullName evidence="4">CMP-2-keto-3-deoxyoctulosonic acid synthase</fullName>
        <shortName evidence="4">CKS</shortName>
        <shortName evidence="4">CMP-KDO synthase</shortName>
    </alternativeName>
</protein>
<evidence type="ECO:0000256" key="1">
    <source>
        <dbReference type="ARBA" id="ARBA00022679"/>
    </source>
</evidence>
<reference evidence="5 6" key="1">
    <citation type="journal article" date="2015" name="Proc. Natl. Acad. Sci. U.S.A.">
        <title>Expanded metabolic versatility of ubiquitous nitrite-oxidizing bacteria from the genus Nitrospira.</title>
        <authorList>
            <person name="Koch H."/>
            <person name="Lucker S."/>
            <person name="Albertsen M."/>
            <person name="Kitzinger K."/>
            <person name="Herbold C."/>
            <person name="Spieck E."/>
            <person name="Nielsen P.H."/>
            <person name="Wagner M."/>
            <person name="Daims H."/>
        </authorList>
    </citation>
    <scope>NUCLEOTIDE SEQUENCE [LARGE SCALE GENOMIC DNA]</scope>
    <source>
        <strain evidence="5 6">NSP M-1</strain>
    </source>
</reference>
<sequence>MTKPSRSVTVVIPARYGSSRFPGKPLVNLGGKPMVQHVYERAAACRVVSDVLVATDDERIKRAVEQFGGRVLMVTGDYRTGTDRVAAVARMFAGEFFVNLQGDEIPLNPELLADLIEPFIQSGAEVGTLKRAMDATDDLSNPAVVKVTTDAKGYALYFSRAPIPLVRDDPDRRVVTGLHYIHLGVYMYTKDSLLRFTALPTSRMEDAEKLEQLRGLEHGMRIRVWETKHASLRVDTPEDAAPVAEKLQQFEALKRELSLGRAVPSR</sequence>
<dbReference type="GO" id="GO:0033468">
    <property type="term" value="P:CMP-keto-3-deoxy-D-manno-octulosonic acid biosynthetic process"/>
    <property type="evidence" value="ECO:0007669"/>
    <property type="project" value="UniProtKB-UniRule"/>
</dbReference>
<proteinExistence type="inferred from homology"/>
<dbReference type="Gene3D" id="3.90.550.10">
    <property type="entry name" value="Spore Coat Polysaccharide Biosynthesis Protein SpsA, Chain A"/>
    <property type="match status" value="1"/>
</dbReference>
<dbReference type="GO" id="GO:0005829">
    <property type="term" value="C:cytosol"/>
    <property type="evidence" value="ECO:0007669"/>
    <property type="project" value="TreeGrafter"/>
</dbReference>
<gene>
    <name evidence="4 5" type="primary">kdsB</name>
    <name evidence="5" type="ORF">NITMOv2_3311</name>
</gene>
<dbReference type="InterPro" id="IPR004528">
    <property type="entry name" value="KdsB"/>
</dbReference>
<comment type="pathway">
    <text evidence="4">Nucleotide-sugar biosynthesis; CMP-3-deoxy-D-manno-octulosonate biosynthesis; CMP-3-deoxy-D-manno-octulosonate from 3-deoxy-D-manno-octulosonate and CTP: step 1/1.</text>
</comment>
<comment type="subcellular location">
    <subcellularLocation>
        <location evidence="4">Cytoplasm</location>
    </subcellularLocation>
</comment>
<dbReference type="AlphaFoldDB" id="A0A0K2GFS3"/>
<dbReference type="Proteomes" id="UP000069205">
    <property type="component" value="Chromosome"/>
</dbReference>
<dbReference type="PANTHER" id="PTHR42866">
    <property type="entry name" value="3-DEOXY-MANNO-OCTULOSONATE CYTIDYLYLTRANSFERASE"/>
    <property type="match status" value="1"/>
</dbReference>
<comment type="similarity">
    <text evidence="4">Belongs to the KdsB family.</text>
</comment>
<dbReference type="NCBIfam" id="NF003952">
    <property type="entry name" value="PRK05450.1-5"/>
    <property type="match status" value="1"/>
</dbReference>